<evidence type="ECO:0000313" key="4">
    <source>
        <dbReference type="EMBL" id="OGC54191.1"/>
    </source>
</evidence>
<feature type="short sequence motif" description="Histidine triad motif" evidence="2">
    <location>
        <begin position="95"/>
        <end position="99"/>
    </location>
</feature>
<dbReference type="PRINTS" id="PR00332">
    <property type="entry name" value="HISTRIAD"/>
</dbReference>
<dbReference type="InterPro" id="IPR011146">
    <property type="entry name" value="HIT-like"/>
</dbReference>
<feature type="domain" description="HIT" evidence="3">
    <location>
        <begin position="5"/>
        <end position="110"/>
    </location>
</feature>
<gene>
    <name evidence="4" type="ORF">A2797_00175</name>
</gene>
<dbReference type="SUPFAM" id="SSF54197">
    <property type="entry name" value="HIT-like"/>
    <property type="match status" value="1"/>
</dbReference>
<reference evidence="4 5" key="1">
    <citation type="journal article" date="2016" name="Nat. Commun.">
        <title>Thousands of microbial genomes shed light on interconnected biogeochemical processes in an aquifer system.</title>
        <authorList>
            <person name="Anantharaman K."/>
            <person name="Brown C.T."/>
            <person name="Hug L.A."/>
            <person name="Sharon I."/>
            <person name="Castelle C.J."/>
            <person name="Probst A.J."/>
            <person name="Thomas B.C."/>
            <person name="Singh A."/>
            <person name="Wilkins M.J."/>
            <person name="Karaoz U."/>
            <person name="Brodie E.L."/>
            <person name="Williams K.H."/>
            <person name="Hubbard S.S."/>
            <person name="Banfield J.F."/>
        </authorList>
    </citation>
    <scope>NUCLEOTIDE SEQUENCE [LARGE SCALE GENOMIC DNA]</scope>
</reference>
<accession>A0A1F4VAB1</accession>
<dbReference type="STRING" id="1802619.A2797_00175"/>
<dbReference type="GO" id="GO:0003824">
    <property type="term" value="F:catalytic activity"/>
    <property type="evidence" value="ECO:0007669"/>
    <property type="project" value="InterPro"/>
</dbReference>
<sequence>MDDCLFCKIVEGSEPSEKVLEHGDFLVIKNKFPVAPVHLLVLAKQHREKKDTISGQHAGFWDGIFEAAWEAIKKMNLDNAYKLVVNGGAYSHFPHEHLHVLGGAEGEPQGA</sequence>
<dbReference type="PANTHER" id="PTHR23089">
    <property type="entry name" value="HISTIDINE TRIAD HIT PROTEIN"/>
    <property type="match status" value="1"/>
</dbReference>
<dbReference type="InterPro" id="IPR001310">
    <property type="entry name" value="Histidine_triad_HIT"/>
</dbReference>
<dbReference type="Proteomes" id="UP000179005">
    <property type="component" value="Unassembled WGS sequence"/>
</dbReference>
<name>A0A1F4VAB1_UNCKA</name>
<dbReference type="InterPro" id="IPR036265">
    <property type="entry name" value="HIT-like_sf"/>
</dbReference>
<evidence type="ECO:0000259" key="3">
    <source>
        <dbReference type="PROSITE" id="PS51084"/>
    </source>
</evidence>
<comment type="caution">
    <text evidence="4">The sequence shown here is derived from an EMBL/GenBank/DDBJ whole genome shotgun (WGS) entry which is preliminary data.</text>
</comment>
<evidence type="ECO:0000256" key="2">
    <source>
        <dbReference type="PROSITE-ProRule" id="PRU00464"/>
    </source>
</evidence>
<protein>
    <recommendedName>
        <fullName evidence="3">HIT domain-containing protein</fullName>
    </recommendedName>
</protein>
<evidence type="ECO:0000256" key="1">
    <source>
        <dbReference type="PIRSR" id="PIRSR601310-1"/>
    </source>
</evidence>
<proteinExistence type="predicted"/>
<dbReference type="Gene3D" id="3.30.428.10">
    <property type="entry name" value="HIT-like"/>
    <property type="match status" value="1"/>
</dbReference>
<dbReference type="PROSITE" id="PS51084">
    <property type="entry name" value="HIT_2"/>
    <property type="match status" value="1"/>
</dbReference>
<dbReference type="EMBL" id="MEVC01000023">
    <property type="protein sequence ID" value="OGC54191.1"/>
    <property type="molecule type" value="Genomic_DNA"/>
</dbReference>
<feature type="active site" description="Tele-AMP-histidine intermediate" evidence="1">
    <location>
        <position position="99"/>
    </location>
</feature>
<evidence type="ECO:0000313" key="5">
    <source>
        <dbReference type="Proteomes" id="UP000179005"/>
    </source>
</evidence>
<dbReference type="Pfam" id="PF11969">
    <property type="entry name" value="DcpS_C"/>
    <property type="match status" value="1"/>
</dbReference>
<dbReference type="AlphaFoldDB" id="A0A1F4VAB1"/>
<organism evidence="4 5">
    <name type="scientific">candidate division WWE3 bacterium RIFCSPHIGHO2_01_FULL_48_15</name>
    <dbReference type="NCBI Taxonomy" id="1802619"/>
    <lineage>
        <taxon>Bacteria</taxon>
        <taxon>Katanobacteria</taxon>
    </lineage>
</organism>